<keyword evidence="3" id="KW-1003">Cell membrane</keyword>
<name>A0A3Q9KA33_9ACTN</name>
<feature type="transmembrane region" description="Helical" evidence="8">
    <location>
        <begin position="598"/>
        <end position="616"/>
    </location>
</feature>
<dbReference type="SUPFAM" id="SSF82866">
    <property type="entry name" value="Multidrug efflux transporter AcrB transmembrane domain"/>
    <property type="match status" value="2"/>
</dbReference>
<dbReference type="PANTHER" id="PTHR33406">
    <property type="entry name" value="MEMBRANE PROTEIN MJ1562-RELATED"/>
    <property type="match status" value="1"/>
</dbReference>
<feature type="transmembrane region" description="Helical" evidence="8">
    <location>
        <begin position="678"/>
        <end position="701"/>
    </location>
</feature>
<feature type="transmembrane region" description="Helical" evidence="8">
    <location>
        <begin position="707"/>
        <end position="730"/>
    </location>
</feature>
<evidence type="ECO:0000256" key="3">
    <source>
        <dbReference type="ARBA" id="ARBA00022475"/>
    </source>
</evidence>
<sequence length="762" mass="81684">MDMKTRQPKPLRSGEHEADGHDAEARDRPWLSRLAGFTLRRRRAVLLVTLLLASLAGTYGGGVVNHLSNGGYSASTDNFRIAQDTLREEFGVTKPHLLFVLKADAPVDSHRVAAAGTAYTERVGRLAGVESAASYWTTGDPSLRAKDGRSVVVAVRLSGGDDAIQHTTARLVPHLRGNQPPFQVSVTGEAEANAELQRQSDQDLVTAELVAAPLILLVLLLVFRTVVAAVLPFLVGVTGVALTLAILKLVTEFTQVSVFALNLTTALALGLAVDYSLLLLMRFREETAKGLGPHAAALVTVRTAGRTVLFSSLTVALCLSALLIFPLYFLRSLAYAAVPAVLSVGCTAVLVLPAALLVFGRWLDAGDVTPLLRRIRPRRAAPRGPANRPVPPFWSRIAERVSRRPLLTAVPVVLLLLGLGLPFSQAKFGLTDERVLPLSAEAHRTARTVERDFAAGALHPVQVVLRNAPPGERAAYFRQLSRIGGVGYVDTPLGTYADGKRTGRPGLPTAAYVRGEVMRLLIVSADSAYSPRSAEIVHQVRALPVPGAVHVAGDAALYADTRTVIADRLPYALGIIVLLMYLLLYLFTGSLLVPAKAIAFNTLSLTASFGAMVYVFQDGHLKWLVGEFTTTGYLDVTVPVLMFCAAFGLSMDYEVFLMSRIREQYLAHGDSTRAVIEGVGRTGPVITAAALLIGAVLLALAGSGISVLKLLGLGMFLAVLVDAVLIRGVLVPAFMVVMGRANWWAPGPLRRFHARFGIREEG</sequence>
<gene>
    <name evidence="10" type="ORF">DDE74_30695</name>
</gene>
<feature type="transmembrane region" description="Helical" evidence="8">
    <location>
        <begin position="335"/>
        <end position="359"/>
    </location>
</feature>
<feature type="transmembrane region" description="Helical" evidence="8">
    <location>
        <begin position="230"/>
        <end position="250"/>
    </location>
</feature>
<dbReference type="EMBL" id="CP029042">
    <property type="protein sequence ID" value="AZS74728.1"/>
    <property type="molecule type" value="Genomic_DNA"/>
</dbReference>
<feature type="transmembrane region" description="Helical" evidence="8">
    <location>
        <begin position="308"/>
        <end position="329"/>
    </location>
</feature>
<evidence type="ECO:0000313" key="11">
    <source>
        <dbReference type="Proteomes" id="UP000275579"/>
    </source>
</evidence>
<feature type="transmembrane region" description="Helical" evidence="8">
    <location>
        <begin position="636"/>
        <end position="657"/>
    </location>
</feature>
<dbReference type="PANTHER" id="PTHR33406:SF11">
    <property type="entry name" value="MEMBRANE PROTEIN SCO6666-RELATED"/>
    <property type="match status" value="1"/>
</dbReference>
<feature type="transmembrane region" description="Helical" evidence="8">
    <location>
        <begin position="406"/>
        <end position="424"/>
    </location>
</feature>
<feature type="transmembrane region" description="Helical" evidence="8">
    <location>
        <begin position="569"/>
        <end position="586"/>
    </location>
</feature>
<keyword evidence="5 8" id="KW-1133">Transmembrane helix</keyword>
<feature type="transmembrane region" description="Helical" evidence="8">
    <location>
        <begin position="44"/>
        <end position="64"/>
    </location>
</feature>
<keyword evidence="4 8" id="KW-0812">Transmembrane</keyword>
<evidence type="ECO:0000256" key="8">
    <source>
        <dbReference type="SAM" id="Phobius"/>
    </source>
</evidence>
<dbReference type="InterPro" id="IPR050545">
    <property type="entry name" value="Mycobact_MmpL"/>
</dbReference>
<dbReference type="InterPro" id="IPR004869">
    <property type="entry name" value="MMPL_dom"/>
</dbReference>
<dbReference type="Proteomes" id="UP000275579">
    <property type="component" value="Chromosome"/>
</dbReference>
<dbReference type="AlphaFoldDB" id="A0A3Q9KA33"/>
<keyword evidence="6 8" id="KW-0472">Membrane</keyword>
<dbReference type="GO" id="GO:0005886">
    <property type="term" value="C:plasma membrane"/>
    <property type="evidence" value="ECO:0007669"/>
    <property type="project" value="UniProtKB-SubCell"/>
</dbReference>
<reference evidence="10 11" key="1">
    <citation type="submission" date="2018-04" db="EMBL/GenBank/DDBJ databases">
        <title>Complete genome sequences of Streptomyces lydicus strain WYEC and characterization of antagonistic properties of biological control agents.</title>
        <authorList>
            <person name="Mariita R.M."/>
            <person name="Sello J.K."/>
        </authorList>
    </citation>
    <scope>NUCLEOTIDE SEQUENCE [LARGE SCALE GENOMIC DNA]</scope>
    <source>
        <strain evidence="10 11">WYEC 108</strain>
    </source>
</reference>
<comment type="similarity">
    <text evidence="2">Belongs to the resistance-nodulation-cell division (RND) (TC 2.A.6) family. MmpL subfamily.</text>
</comment>
<evidence type="ECO:0000259" key="9">
    <source>
        <dbReference type="Pfam" id="PF03176"/>
    </source>
</evidence>
<feature type="compositionally biased region" description="Basic and acidic residues" evidence="7">
    <location>
        <begin position="12"/>
        <end position="25"/>
    </location>
</feature>
<evidence type="ECO:0000256" key="7">
    <source>
        <dbReference type="SAM" id="MobiDB-lite"/>
    </source>
</evidence>
<evidence type="ECO:0000256" key="5">
    <source>
        <dbReference type="ARBA" id="ARBA00022989"/>
    </source>
</evidence>
<feature type="transmembrane region" description="Helical" evidence="8">
    <location>
        <begin position="256"/>
        <end position="280"/>
    </location>
</feature>
<evidence type="ECO:0000256" key="6">
    <source>
        <dbReference type="ARBA" id="ARBA00023136"/>
    </source>
</evidence>
<comment type="subcellular location">
    <subcellularLocation>
        <location evidence="1">Cell membrane</location>
        <topology evidence="1">Multi-pass membrane protein</topology>
    </subcellularLocation>
</comment>
<evidence type="ECO:0000256" key="1">
    <source>
        <dbReference type="ARBA" id="ARBA00004651"/>
    </source>
</evidence>
<feature type="domain" description="Membrane transport protein MMPL" evidence="9">
    <location>
        <begin position="536"/>
        <end position="746"/>
    </location>
</feature>
<accession>A0A3Q9KA33</accession>
<evidence type="ECO:0000256" key="2">
    <source>
        <dbReference type="ARBA" id="ARBA00010157"/>
    </source>
</evidence>
<feature type="transmembrane region" description="Helical" evidence="8">
    <location>
        <begin position="204"/>
        <end position="223"/>
    </location>
</feature>
<proteinExistence type="inferred from homology"/>
<feature type="region of interest" description="Disordered" evidence="7">
    <location>
        <begin position="1"/>
        <end position="25"/>
    </location>
</feature>
<organism evidence="10 11">
    <name type="scientific">Streptomyces lydicus</name>
    <dbReference type="NCBI Taxonomy" id="47763"/>
    <lineage>
        <taxon>Bacteria</taxon>
        <taxon>Bacillati</taxon>
        <taxon>Actinomycetota</taxon>
        <taxon>Actinomycetes</taxon>
        <taxon>Kitasatosporales</taxon>
        <taxon>Streptomycetaceae</taxon>
        <taxon>Streptomyces</taxon>
    </lineage>
</organism>
<evidence type="ECO:0000313" key="10">
    <source>
        <dbReference type="EMBL" id="AZS74728.1"/>
    </source>
</evidence>
<dbReference type="Pfam" id="PF03176">
    <property type="entry name" value="MMPL"/>
    <property type="match status" value="2"/>
</dbReference>
<evidence type="ECO:0000256" key="4">
    <source>
        <dbReference type="ARBA" id="ARBA00022692"/>
    </source>
</evidence>
<feature type="domain" description="Membrane transport protein MMPL" evidence="9">
    <location>
        <begin position="79"/>
        <end position="406"/>
    </location>
</feature>
<protein>
    <recommendedName>
        <fullName evidence="9">Membrane transport protein MMPL domain-containing protein</fullName>
    </recommendedName>
</protein>
<dbReference type="Gene3D" id="1.20.1640.10">
    <property type="entry name" value="Multidrug efflux transporter AcrB transmembrane domain"/>
    <property type="match status" value="2"/>
</dbReference>